<gene>
    <name evidence="3" type="ORF">LSCM4_01133</name>
</gene>
<dbReference type="SMR" id="A0A836GM32"/>
<dbReference type="EMBL" id="JAFHLR010000034">
    <property type="protein sequence ID" value="KAG5468045.1"/>
    <property type="molecule type" value="Genomic_DNA"/>
</dbReference>
<keyword evidence="1" id="KW-0378">Hydrolase</keyword>
<organism evidence="3 4">
    <name type="scientific">Leishmania orientalis</name>
    <dbReference type="NCBI Taxonomy" id="2249476"/>
    <lineage>
        <taxon>Eukaryota</taxon>
        <taxon>Discoba</taxon>
        <taxon>Euglenozoa</taxon>
        <taxon>Kinetoplastea</taxon>
        <taxon>Metakinetoplastina</taxon>
        <taxon>Trypanosomatida</taxon>
        <taxon>Trypanosomatidae</taxon>
        <taxon>Leishmaniinae</taxon>
        <taxon>Leishmania</taxon>
    </lineage>
</organism>
<proteinExistence type="predicted"/>
<dbReference type="PANTHER" id="PTHR48153">
    <property type="entry name" value="UFM1-SPECIFIC PROTEASE 2"/>
    <property type="match status" value="1"/>
</dbReference>
<dbReference type="Pfam" id="PF07910">
    <property type="entry name" value="Peptidase_C78"/>
    <property type="match status" value="1"/>
</dbReference>
<dbReference type="GO" id="GO:0071567">
    <property type="term" value="F:deUFMylase activity"/>
    <property type="evidence" value="ECO:0007669"/>
    <property type="project" value="TreeGrafter"/>
</dbReference>
<evidence type="ECO:0000313" key="4">
    <source>
        <dbReference type="Proteomes" id="UP000674143"/>
    </source>
</evidence>
<accession>A0A836GM32</accession>
<keyword evidence="4" id="KW-1185">Reference proteome</keyword>
<evidence type="ECO:0000313" key="3">
    <source>
        <dbReference type="EMBL" id="KAG5468045.1"/>
    </source>
</evidence>
<dbReference type="InterPro" id="IPR012462">
    <property type="entry name" value="UFSP1/2_DUB_cat"/>
</dbReference>
<dbReference type="PANTHER" id="PTHR48153:SF2">
    <property type="entry name" value="UFM1-SPECIFIC PROTEASE 2"/>
    <property type="match status" value="1"/>
</dbReference>
<comment type="caution">
    <text evidence="3">The sequence shown here is derived from an EMBL/GenBank/DDBJ whole genome shotgun (WGS) entry which is preliminary data.</text>
</comment>
<reference evidence="4" key="1">
    <citation type="journal article" date="2021" name="Microbiol. Resour. Announc.">
        <title>LGAAP: Leishmaniinae Genome Assembly and Annotation Pipeline.</title>
        <authorList>
            <person name="Almutairi H."/>
            <person name="Urbaniak M.D."/>
            <person name="Bates M.D."/>
            <person name="Jariyapan N."/>
            <person name="Kwakye-Nuako G."/>
            <person name="Thomaz-Soccol V."/>
            <person name="Al-Salem W.S."/>
            <person name="Dillon R.J."/>
            <person name="Bates P.A."/>
            <person name="Gatherer D."/>
        </authorList>
    </citation>
    <scope>NUCLEOTIDE SEQUENCE [LARGE SCALE GENOMIC DNA]</scope>
</reference>
<dbReference type="Gene3D" id="3.90.70.130">
    <property type="match status" value="1"/>
</dbReference>
<feature type="domain" description="UFSP1/2/DUB catalytic" evidence="2">
    <location>
        <begin position="303"/>
        <end position="496"/>
    </location>
</feature>
<dbReference type="RefSeq" id="XP_067059847.1">
    <property type="nucleotide sequence ID" value="XM_067203197.1"/>
</dbReference>
<dbReference type="AlphaFoldDB" id="A0A836GM32"/>
<evidence type="ECO:0000256" key="1">
    <source>
        <dbReference type="ARBA" id="ARBA00022801"/>
    </source>
</evidence>
<name>A0A836GM32_9TRYP</name>
<sequence length="506" mass="56325">MEHIMTRANDAAVYPLHVLQRHNTTIGIVGEAALAALPMTGGSCMHQLVNCATELRPFMTDPLAVEVAYKWCARVSFSLSRTLKRHCVIVKCVSRDIVISVLLEGNGNDADAEEAAWADVEGSTELWKAPSTGVSTETLHVHMRSVPDVPDTISHSLDDMPDTTSQAPVSSRVTNRVLLGDSAREIVAEIRQLFGRLLGGEAESLADTEVCWPASLLFPVNVHTRDDARRRLEHAALLLPYEGLLHHQDAIQSWSTWDDLRTQHEANKASVFRIGAPWERHLATTPHRDLAPASAPSLSGAETLFTSGDYDYYHYRVDGFRDDGWGCAYRSLQTVLSWFQHAGLVRAPIPSIRRMQAILYQVDPDKANKKSFVGSCDWIGSFEVMLVLQYYCPGLECTIKRLESGSDLDTDASVQILLVDHFRNPRAAPVMIGGSSYAHTILGVHVNVHTMEAQYLILDPHYSAYPTQLKTAIKKGYVGWKKASKFFEASSWYNLCIPRVNLFDPR</sequence>
<protein>
    <recommendedName>
        <fullName evidence="2">UFSP1/2/DUB catalytic domain-containing protein</fullName>
    </recommendedName>
</protein>
<dbReference type="GeneID" id="92357131"/>
<dbReference type="KEGG" id="loi:92357131"/>
<evidence type="ECO:0000259" key="2">
    <source>
        <dbReference type="Pfam" id="PF07910"/>
    </source>
</evidence>
<reference evidence="4" key="2">
    <citation type="journal article" date="2021" name="Sci. Data">
        <title>Chromosome-scale genome sequencing, assembly and annotation of six genomes from subfamily Leishmaniinae.</title>
        <authorList>
            <person name="Almutairi H."/>
            <person name="Urbaniak M.D."/>
            <person name="Bates M.D."/>
            <person name="Jariyapan N."/>
            <person name="Kwakye-Nuako G."/>
            <person name="Thomaz Soccol V."/>
            <person name="Al-Salem W.S."/>
            <person name="Dillon R.J."/>
            <person name="Bates P.A."/>
            <person name="Gatherer D."/>
        </authorList>
    </citation>
    <scope>NUCLEOTIDE SEQUENCE [LARGE SCALE GENOMIC DNA]</scope>
</reference>
<dbReference type="Proteomes" id="UP000674143">
    <property type="component" value="Unassembled WGS sequence"/>
</dbReference>